<proteinExistence type="predicted"/>
<evidence type="ECO:0000313" key="1">
    <source>
        <dbReference type="EMBL" id="KAI4313166.1"/>
    </source>
</evidence>
<dbReference type="EMBL" id="CM039436">
    <property type="protein sequence ID" value="KAI4313166.1"/>
    <property type="molecule type" value="Genomic_DNA"/>
</dbReference>
<dbReference type="Proteomes" id="UP000828941">
    <property type="component" value="Chromosome 11"/>
</dbReference>
<gene>
    <name evidence="1" type="ORF">L6164_026167</name>
</gene>
<keyword evidence="2" id="KW-1185">Reference proteome</keyword>
<name>A0ACB9LP78_BAUVA</name>
<organism evidence="1 2">
    <name type="scientific">Bauhinia variegata</name>
    <name type="common">Purple orchid tree</name>
    <name type="synonym">Phanera variegata</name>
    <dbReference type="NCBI Taxonomy" id="167791"/>
    <lineage>
        <taxon>Eukaryota</taxon>
        <taxon>Viridiplantae</taxon>
        <taxon>Streptophyta</taxon>
        <taxon>Embryophyta</taxon>
        <taxon>Tracheophyta</taxon>
        <taxon>Spermatophyta</taxon>
        <taxon>Magnoliopsida</taxon>
        <taxon>eudicotyledons</taxon>
        <taxon>Gunneridae</taxon>
        <taxon>Pentapetalae</taxon>
        <taxon>rosids</taxon>
        <taxon>fabids</taxon>
        <taxon>Fabales</taxon>
        <taxon>Fabaceae</taxon>
        <taxon>Cercidoideae</taxon>
        <taxon>Cercideae</taxon>
        <taxon>Bauhiniinae</taxon>
        <taxon>Bauhinia</taxon>
    </lineage>
</organism>
<comment type="caution">
    <text evidence="1">The sequence shown here is derived from an EMBL/GenBank/DDBJ whole genome shotgun (WGS) entry which is preliminary data.</text>
</comment>
<protein>
    <submittedName>
        <fullName evidence="1">Uncharacterized protein</fullName>
    </submittedName>
</protein>
<sequence>MLSIGRISRLVDDRPRYEGKANTREKGPQKNGIGHGTGGLARANAIVVQTAKVVRQTNDHTSKTLIGVGECWEELYFFEGGIHEPLACGNDLSEVPMVPCVPNTKASTLVDPPNTHNGANAVKLQSPPSRSPIGTVSSGEPYSLTHVTYSDKFSLARHAFIASLSQIIEPQTFVDAMQWEIHQMDVHNAFLHGNLHEEVYMKFPPRYRASHDGQVHLGDGLPSYLRHSKVMVLKSLFPITLLFVLRPATQYVVVLVYVNDLIISGDDHSSINQFKAYLHKCFHMKDLGKLEYFLGVEVAHSNTELSYCVHTLSQFMQKPRREHWEAALRVVVRYLKGQLDQGILLWLDSSSQALSNLLEN</sequence>
<evidence type="ECO:0000313" key="2">
    <source>
        <dbReference type="Proteomes" id="UP000828941"/>
    </source>
</evidence>
<reference evidence="1 2" key="1">
    <citation type="journal article" date="2022" name="DNA Res.">
        <title>Chromosomal-level genome assembly of the orchid tree Bauhinia variegata (Leguminosae; Cercidoideae) supports the allotetraploid origin hypothesis of Bauhinia.</title>
        <authorList>
            <person name="Zhong Y."/>
            <person name="Chen Y."/>
            <person name="Zheng D."/>
            <person name="Pang J."/>
            <person name="Liu Y."/>
            <person name="Luo S."/>
            <person name="Meng S."/>
            <person name="Qian L."/>
            <person name="Wei D."/>
            <person name="Dai S."/>
            <person name="Zhou R."/>
        </authorList>
    </citation>
    <scope>NUCLEOTIDE SEQUENCE [LARGE SCALE GENOMIC DNA]</scope>
    <source>
        <strain evidence="1">BV-YZ2020</strain>
    </source>
</reference>
<accession>A0ACB9LP78</accession>